<feature type="active site" description="Proton acceptor" evidence="4">
    <location>
        <position position="417"/>
    </location>
</feature>
<comment type="caution">
    <text evidence="7">The sequence shown here is derived from an EMBL/GenBank/DDBJ whole genome shotgun (WGS) entry which is preliminary data.</text>
</comment>
<dbReference type="PROSITE" id="PS51006">
    <property type="entry name" value="PABS_2"/>
    <property type="match status" value="1"/>
</dbReference>
<evidence type="ECO:0000313" key="8">
    <source>
        <dbReference type="Proteomes" id="UP000693970"/>
    </source>
</evidence>
<keyword evidence="2 4" id="KW-0808">Transferase</keyword>
<keyword evidence="5" id="KW-0472">Membrane</keyword>
<dbReference type="HAMAP" id="MF_00198">
    <property type="entry name" value="Spermidine_synth"/>
    <property type="match status" value="1"/>
</dbReference>
<evidence type="ECO:0000256" key="5">
    <source>
        <dbReference type="SAM" id="Phobius"/>
    </source>
</evidence>
<evidence type="ECO:0000256" key="4">
    <source>
        <dbReference type="PROSITE-ProRule" id="PRU00354"/>
    </source>
</evidence>
<dbReference type="PANTHER" id="PTHR43317:SF1">
    <property type="entry name" value="THERMOSPERMINE SYNTHASE ACAULIS5"/>
    <property type="match status" value="1"/>
</dbReference>
<evidence type="ECO:0000256" key="1">
    <source>
        <dbReference type="ARBA" id="ARBA00001928"/>
    </source>
</evidence>
<dbReference type="Pfam" id="PF01564">
    <property type="entry name" value="Spermine_synth"/>
    <property type="match status" value="1"/>
</dbReference>
<dbReference type="AlphaFoldDB" id="A0A9K3L817"/>
<keyword evidence="5" id="KW-0812">Transmembrane</keyword>
<dbReference type="Proteomes" id="UP000693970">
    <property type="component" value="Unassembled WGS sequence"/>
</dbReference>
<dbReference type="GO" id="GO:0008295">
    <property type="term" value="P:spermidine biosynthetic process"/>
    <property type="evidence" value="ECO:0007669"/>
    <property type="project" value="InterPro"/>
</dbReference>
<feature type="domain" description="PABS" evidence="6">
    <location>
        <begin position="246"/>
        <end position="510"/>
    </location>
</feature>
<reference evidence="7" key="1">
    <citation type="journal article" date="2021" name="Sci. Rep.">
        <title>Diploid genomic architecture of Nitzschia inconspicua, an elite biomass production diatom.</title>
        <authorList>
            <person name="Oliver A."/>
            <person name="Podell S."/>
            <person name="Pinowska A."/>
            <person name="Traller J.C."/>
            <person name="Smith S.R."/>
            <person name="McClure R."/>
            <person name="Beliaev A."/>
            <person name="Bohutskyi P."/>
            <person name="Hill E.A."/>
            <person name="Rabines A."/>
            <person name="Zheng H."/>
            <person name="Allen L.Z."/>
            <person name="Kuo A."/>
            <person name="Grigoriev I.V."/>
            <person name="Allen A.E."/>
            <person name="Hazlebeck D."/>
            <person name="Allen E.E."/>
        </authorList>
    </citation>
    <scope>NUCLEOTIDE SEQUENCE</scope>
    <source>
        <strain evidence="7">Hildebrandi</strain>
    </source>
</reference>
<name>A0A9K3L817_9STRA</name>
<sequence length="757" mass="84655">MVAEANHRHHDDTARYAVDIRVFVSVIVIAMAISFGIGVGLGPTATAPIAAVPAATPLPPVTSVQVAEANDFDPDEDLHEPAGQHLLVDIKGIEGDFLDSEERLAKAMVDTVSAAGLTMLSYHCHKLIPKGVSCVGVLLESHISFHTWPDEGVITLDLFTCGSKPLIPVVSTIKELFGIGLNIEMQWSHELRGFRNKNNLKNDDKSNDNYAALDHNSDLSQMIWSPIDCPLKEQIVSTLTKVQRVDIWDLVGLEETPSHQDAIKHNLQPGDPRWTTSEIVSPTRYFFLDGVLQSSSGSHHEYHESLVHPGMFSHADPKRVAIVGGAEGATLREVLKHKTVEKVVMVEIDDELIEIVKTHLPMMSDCSDLIGRAANCFDDPLTNLVVEDAKGWFMQRYGPGALKPASEEELFDVVIVDAIEPQTGSPISKDLYDTEHLESILKSLTDDGIMIIQIGRAPTILDPRPDIGYNAPREALFKNLEALDEVEAMFVYEDPHCGFNEPRAFMVVCKSSACRRLFYATSDEIDYEIYARILRTHSKARALSYFDGVTHLGYQVAPKAWETLYCRREPTPFECSYRHLDFKKRIFEYDFENEEKNPFEIKADWEGEGESKKITATHVYAKVDIPAGSYIMPEHLASSLTLSQKAIDNLRDNIGYGGVAVIEDFVAFVDEFGHESMAEGTNRTLVEVGASYLIRTVKNKDDANIGRWIPAHPDGRRPKYSPVYERHRLSFDVFAVATKDIPKGTELLKYEYMWDEP</sequence>
<evidence type="ECO:0000313" key="7">
    <source>
        <dbReference type="EMBL" id="KAG7357242.1"/>
    </source>
</evidence>
<dbReference type="Pfam" id="PF02675">
    <property type="entry name" value="AdoMet_dc"/>
    <property type="match status" value="1"/>
</dbReference>
<dbReference type="InterPro" id="IPR003826">
    <property type="entry name" value="AdoMetDC_fam_prok"/>
</dbReference>
<dbReference type="GO" id="GO:0016740">
    <property type="term" value="F:transferase activity"/>
    <property type="evidence" value="ECO:0007669"/>
    <property type="project" value="UniProtKB-UniRule"/>
</dbReference>
<dbReference type="NCBIfam" id="TIGR03330">
    <property type="entry name" value="SAM_DCase_Bsu"/>
    <property type="match status" value="1"/>
</dbReference>
<protein>
    <submittedName>
        <fullName evidence="7">Spermidine synthase</fullName>
    </submittedName>
</protein>
<feature type="transmembrane region" description="Helical" evidence="5">
    <location>
        <begin position="20"/>
        <end position="41"/>
    </location>
</feature>
<accession>A0A9K3L817</accession>
<gene>
    <name evidence="7" type="ORF">IV203_001930</name>
</gene>
<dbReference type="InterPro" id="IPR017716">
    <property type="entry name" value="S-AdoMet_deCOase_pro-enz"/>
</dbReference>
<dbReference type="EMBL" id="JAGRRH010000015">
    <property type="protein sequence ID" value="KAG7357242.1"/>
    <property type="molecule type" value="Genomic_DNA"/>
</dbReference>
<keyword evidence="3 4" id="KW-0620">Polyamine biosynthesis</keyword>
<keyword evidence="8" id="KW-1185">Reference proteome</keyword>
<evidence type="ECO:0000259" key="6">
    <source>
        <dbReference type="PROSITE" id="PS51006"/>
    </source>
</evidence>
<dbReference type="InterPro" id="IPR001045">
    <property type="entry name" value="Spermi_synthase"/>
</dbReference>
<dbReference type="OrthoDB" id="38125at2759"/>
<evidence type="ECO:0000256" key="2">
    <source>
        <dbReference type="ARBA" id="ARBA00022679"/>
    </source>
</evidence>
<evidence type="ECO:0000256" key="3">
    <source>
        <dbReference type="ARBA" id="ARBA00023115"/>
    </source>
</evidence>
<comment type="cofactor">
    <cofactor evidence="1">
        <name>pyruvate</name>
        <dbReference type="ChEBI" id="CHEBI:15361"/>
    </cofactor>
</comment>
<organism evidence="7 8">
    <name type="scientific">Nitzschia inconspicua</name>
    <dbReference type="NCBI Taxonomy" id="303405"/>
    <lineage>
        <taxon>Eukaryota</taxon>
        <taxon>Sar</taxon>
        <taxon>Stramenopiles</taxon>
        <taxon>Ochrophyta</taxon>
        <taxon>Bacillariophyta</taxon>
        <taxon>Bacillariophyceae</taxon>
        <taxon>Bacillariophycidae</taxon>
        <taxon>Bacillariales</taxon>
        <taxon>Bacillariaceae</taxon>
        <taxon>Nitzschia</taxon>
    </lineage>
</organism>
<dbReference type="PANTHER" id="PTHR43317">
    <property type="entry name" value="THERMOSPERMINE SYNTHASE ACAULIS5"/>
    <property type="match status" value="1"/>
</dbReference>
<reference evidence="7" key="2">
    <citation type="submission" date="2021-04" db="EMBL/GenBank/DDBJ databases">
        <authorList>
            <person name="Podell S."/>
        </authorList>
    </citation>
    <scope>NUCLEOTIDE SEQUENCE</scope>
    <source>
        <strain evidence="7">Hildebrandi</strain>
    </source>
</reference>
<keyword evidence="5" id="KW-1133">Transmembrane helix</keyword>
<proteinExistence type="inferred from homology"/>
<dbReference type="GO" id="GO:0004014">
    <property type="term" value="F:adenosylmethionine decarboxylase activity"/>
    <property type="evidence" value="ECO:0007669"/>
    <property type="project" value="InterPro"/>
</dbReference>
<dbReference type="InterPro" id="IPR030374">
    <property type="entry name" value="PABS"/>
</dbReference>